<dbReference type="eggNOG" id="COG1474">
    <property type="taxonomic scope" value="Bacteria"/>
</dbReference>
<accession>V2UTW1</accession>
<dbReference type="EMBL" id="AYEV01000064">
    <property type="protein sequence ID" value="ESK52095.1"/>
    <property type="molecule type" value="Genomic_DNA"/>
</dbReference>
<reference evidence="1 2" key="1">
    <citation type="submission" date="2013-10" db="EMBL/GenBank/DDBJ databases">
        <title>The Genome Sequence of Acinetobacter tjernbergiae CIP107465.</title>
        <authorList>
            <consortium name="The Broad Institute Genomics Platform"/>
            <consortium name="The Broad Institute Genome Sequencing Center for Infectious Disease"/>
            <person name="Cerqueira G."/>
            <person name="Feldgarden M."/>
            <person name="Courvalin P."/>
            <person name="Grillot-Courvalin C."/>
            <person name="Clermont D."/>
            <person name="Rocha E."/>
            <person name="Yoon E.-J."/>
            <person name="Nemec A."/>
            <person name="Young S.K."/>
            <person name="Zeng Q."/>
            <person name="Gargeya S."/>
            <person name="Fitzgerald M."/>
            <person name="Abouelleil A."/>
            <person name="Alvarado L."/>
            <person name="Berlin A.M."/>
            <person name="Chapman S.B."/>
            <person name="Gainer-Dewar J."/>
            <person name="Goldberg J."/>
            <person name="Gnerre S."/>
            <person name="Griggs A."/>
            <person name="Gujja S."/>
            <person name="Hansen M."/>
            <person name="Howarth C."/>
            <person name="Imamovic A."/>
            <person name="Ireland A."/>
            <person name="Larimer J."/>
            <person name="McCowan C."/>
            <person name="Murphy C."/>
            <person name="Pearson M."/>
            <person name="Poon T.W."/>
            <person name="Priest M."/>
            <person name="Roberts A."/>
            <person name="Saif S."/>
            <person name="Shea T."/>
            <person name="Sykes S."/>
            <person name="Wortman J."/>
            <person name="Nusbaum C."/>
            <person name="Birren B."/>
        </authorList>
    </citation>
    <scope>NUCLEOTIDE SEQUENCE [LARGE SCALE GENOMIC DNA]</scope>
    <source>
        <strain evidence="1 2">CIP 107465</strain>
    </source>
</reference>
<evidence type="ECO:0000313" key="1">
    <source>
        <dbReference type="EMBL" id="ESK52095.1"/>
    </source>
</evidence>
<dbReference type="STRING" id="202955.GCA_000759995_00554"/>
<gene>
    <name evidence="1" type="ORF">F990_03516</name>
</gene>
<name>V2UTW1_9GAMM</name>
<sequence>MYDLGDILQAIPHRFKQRMSFRNVLDTRLKKFLKIHYADFYIDTYGSNLKLDVLSELTGKSKTDYLKCLLEGMSESFVSLESESLFRIAHLLTPMIEPSRSVEILEYGLDLLESDLGNDIADGQWHDELTPPENMIESIAGYIWSSLASPFNTVKWQAAHAVKLLCDFDQRELLSNLINFINYKNYRSFYDHKFEFYQYSATQWLLNALLKVSYSPNNFLNEYVETFKQLADPNRPHLMIRLLASKILLNLFSLKIIELNEEEITVYQGVGKSTFSKVKRETVDLSNYSNINQEDVDSFGIDFGPYWLDPLGEMFGLHPSHIYFETTQTLRNEIGFAEKNRRLNDMRQKMKIYNWKQTNHDHGSSPKVEDLDFYLSYHAMMITADKLLQTRPLLVNEDCWRDFDEWIKRHDLSCIEPYWLSDFRDPCPRITTEWLPRDRKNPSNWSYSCSLIDYQDAIHLSDIELCLWGGWSEVHNSDQAKDIHIRSSLVSPETSNALWRSLQCAESSYSYHLPSANDERLEFEIDNFNLKGWIVEQEIDLSNFDEDLWGASLRYDATKPSKEIISLMNLHSDFLGKNWFCENEKVLNLTLWGEYKNENYEYSNGYKLKVNKKFILDLLGKINMDMVISVDIDRRYKYGSYQSKEDSKGLDEYLPSSKRIYLMKNNGDMYVY</sequence>
<dbReference type="Proteomes" id="UP000017404">
    <property type="component" value="Unassembled WGS sequence"/>
</dbReference>
<organism evidence="1 2">
    <name type="scientific">Acinetobacter tjernbergiae DSM 14971 = CIP 107465</name>
    <dbReference type="NCBI Taxonomy" id="1120928"/>
    <lineage>
        <taxon>Bacteria</taxon>
        <taxon>Pseudomonadati</taxon>
        <taxon>Pseudomonadota</taxon>
        <taxon>Gammaproteobacteria</taxon>
        <taxon>Moraxellales</taxon>
        <taxon>Moraxellaceae</taxon>
        <taxon>Acinetobacter</taxon>
    </lineage>
</organism>
<dbReference type="AlphaFoldDB" id="V2UTW1"/>
<evidence type="ECO:0000313" key="2">
    <source>
        <dbReference type="Proteomes" id="UP000017404"/>
    </source>
</evidence>
<comment type="caution">
    <text evidence="1">The sequence shown here is derived from an EMBL/GenBank/DDBJ whole genome shotgun (WGS) entry which is preliminary data.</text>
</comment>
<dbReference type="RefSeq" id="WP_018679511.1">
    <property type="nucleotide sequence ID" value="NZ_AYEV01000064.1"/>
</dbReference>
<keyword evidence="2" id="KW-1185">Reference proteome</keyword>
<protein>
    <submittedName>
        <fullName evidence="1">Uncharacterized protein</fullName>
    </submittedName>
</protein>
<proteinExistence type="predicted"/>
<dbReference type="PATRIC" id="fig|1120928.5.peg.3554"/>